<dbReference type="InterPro" id="IPR016024">
    <property type="entry name" value="ARM-type_fold"/>
</dbReference>
<dbReference type="Pfam" id="PF00514">
    <property type="entry name" value="Arm"/>
    <property type="match status" value="1"/>
</dbReference>
<protein>
    <submittedName>
        <fullName evidence="8 9">Rap1 GTPase-GDP dissociation stimulator 1</fullName>
    </submittedName>
</protein>
<dbReference type="RefSeq" id="XP_015605945.1">
    <property type="nucleotide sequence ID" value="XM_015750459.2"/>
</dbReference>
<evidence type="ECO:0000256" key="5">
    <source>
        <dbReference type="ARBA" id="ARBA00022824"/>
    </source>
</evidence>
<evidence type="ECO:0000256" key="6">
    <source>
        <dbReference type="ARBA" id="ARBA00023128"/>
    </source>
</evidence>
<dbReference type="Gene3D" id="1.25.10.10">
    <property type="entry name" value="Leucine-rich Repeat Variant"/>
    <property type="match status" value="2"/>
</dbReference>
<dbReference type="InterPro" id="IPR011989">
    <property type="entry name" value="ARM-like"/>
</dbReference>
<dbReference type="PANTHER" id="PTHR10957">
    <property type="entry name" value="RAP1 GTPASE-GDP DISSOCIATION STIMULATOR 1"/>
    <property type="match status" value="1"/>
</dbReference>
<dbReference type="GO" id="GO:0005783">
    <property type="term" value="C:endoplasmic reticulum"/>
    <property type="evidence" value="ECO:0007669"/>
    <property type="project" value="UniProtKB-SubCell"/>
</dbReference>
<evidence type="ECO:0000256" key="2">
    <source>
        <dbReference type="ARBA" id="ARBA00004240"/>
    </source>
</evidence>
<dbReference type="GO" id="GO:0005829">
    <property type="term" value="C:cytosol"/>
    <property type="evidence" value="ECO:0007669"/>
    <property type="project" value="UniProtKB-SubCell"/>
</dbReference>
<dbReference type="GO" id="GO:0005739">
    <property type="term" value="C:mitochondrion"/>
    <property type="evidence" value="ECO:0007669"/>
    <property type="project" value="UniProtKB-SubCell"/>
</dbReference>
<gene>
    <name evidence="8 9 10" type="primary">LOC107272864</name>
</gene>
<keyword evidence="4" id="KW-0963">Cytoplasm</keyword>
<evidence type="ECO:0000313" key="9">
    <source>
        <dbReference type="RefSeq" id="XP_015605945.1"/>
    </source>
</evidence>
<dbReference type="GeneID" id="107272864"/>
<accession>A0AAJ7CAM9</accession>
<proteinExistence type="predicted"/>
<evidence type="ECO:0000313" key="7">
    <source>
        <dbReference type="Proteomes" id="UP000694920"/>
    </source>
</evidence>
<dbReference type="KEGG" id="ccin:107272864"/>
<dbReference type="RefSeq" id="XP_024945905.1">
    <property type="nucleotide sequence ID" value="XM_025090137.1"/>
</dbReference>
<evidence type="ECO:0000256" key="3">
    <source>
        <dbReference type="ARBA" id="ARBA00004514"/>
    </source>
</evidence>
<dbReference type="AlphaFoldDB" id="A0AAJ7CAM9"/>
<dbReference type="Proteomes" id="UP000694920">
    <property type="component" value="Unplaced"/>
</dbReference>
<name>A0AAJ7CAM9_CEPCN</name>
<keyword evidence="5" id="KW-0256">Endoplasmic reticulum</keyword>
<reference evidence="8 9" key="1">
    <citation type="submission" date="2025-04" db="UniProtKB">
        <authorList>
            <consortium name="RefSeq"/>
        </authorList>
    </citation>
    <scope>IDENTIFICATION</scope>
</reference>
<keyword evidence="6" id="KW-0496">Mitochondrion</keyword>
<evidence type="ECO:0000256" key="1">
    <source>
        <dbReference type="ARBA" id="ARBA00004173"/>
    </source>
</evidence>
<dbReference type="FunFam" id="1.25.10.10:FF:000369">
    <property type="entry name" value="Vimar"/>
    <property type="match status" value="1"/>
</dbReference>
<sequence length="622" mass="68347">MEGEAQPNICQLLEELKIVAEAGVDTKEDGITNIMQILDSFVSVSKTLVGEISGFVFDDVFLMLLTHESKIVIAKTAKAIAEVAKIERGREIFTNAHLVKKLMSLLKEDDIDILAQASRALGNICYENEKGKELLQKKNGLKDILIALKKSASLGDAKGAGFLRNVTAGLLLNFLIGQDELQKEALKENVLSIVCSILENDGITAGESATHAMLILGLLADLGQDVLDERLTKILVAILASDASPELSEMCLELLHGQAENESTKILLAKAGVCELLLKLLEKHGPLCTDEETRSVLKVACNLIVLILAGDESMDVLYDQSHGIVYKKLVDWLDSGDEDLQVAAVLAMGNFARTDAHCELMVAQGVHRKLLRLVKENDNRSCDIRLQHALLSALRNLVIPVCNKPIVLADGLVNVVYPMLDIPTYPVVFKLLGTLRIVIDGQQEAAISLGQREDLIKKVVEWCSTEDHPGVQGEANRLISWLIKNSRNKNVVNSIIRHNAVKHLVKMLTAQHALMQNEAILSLTIMITVSPSESEQPIIDAEIGDTMQKFLEESAPNLEPAIIYSSISLTESLLKMKTMKQYLAKFDLAAAWIKLLKSREKNISDLREKVKPLCESLGAQID</sequence>
<dbReference type="GO" id="GO:0005085">
    <property type="term" value="F:guanyl-nucleotide exchange factor activity"/>
    <property type="evidence" value="ECO:0007669"/>
    <property type="project" value="InterPro"/>
</dbReference>
<dbReference type="RefSeq" id="XP_015605942.1">
    <property type="nucleotide sequence ID" value="XM_015750456.2"/>
</dbReference>
<dbReference type="SUPFAM" id="SSF48371">
    <property type="entry name" value="ARM repeat"/>
    <property type="match status" value="2"/>
</dbReference>
<keyword evidence="7" id="KW-1185">Reference proteome</keyword>
<evidence type="ECO:0000313" key="10">
    <source>
        <dbReference type="RefSeq" id="XP_024945905.1"/>
    </source>
</evidence>
<evidence type="ECO:0000313" key="8">
    <source>
        <dbReference type="RefSeq" id="XP_015605942.1"/>
    </source>
</evidence>
<dbReference type="InterPro" id="IPR000225">
    <property type="entry name" value="Armadillo"/>
</dbReference>
<dbReference type="CTD" id="35609"/>
<comment type="subcellular location">
    <subcellularLocation>
        <location evidence="3">Cytoplasm</location>
        <location evidence="3">Cytosol</location>
    </subcellularLocation>
    <subcellularLocation>
        <location evidence="2">Endoplasmic reticulum</location>
    </subcellularLocation>
    <subcellularLocation>
        <location evidence="1">Mitochondrion</location>
    </subcellularLocation>
</comment>
<dbReference type="InterPro" id="IPR040144">
    <property type="entry name" value="RAP1GDS1"/>
</dbReference>
<dbReference type="SMART" id="SM00185">
    <property type="entry name" value="ARM"/>
    <property type="match status" value="4"/>
</dbReference>
<evidence type="ECO:0000256" key="4">
    <source>
        <dbReference type="ARBA" id="ARBA00022490"/>
    </source>
</evidence>
<organism evidence="7 8">
    <name type="scientific">Cephus cinctus</name>
    <name type="common">Wheat stem sawfly</name>
    <dbReference type="NCBI Taxonomy" id="211228"/>
    <lineage>
        <taxon>Eukaryota</taxon>
        <taxon>Metazoa</taxon>
        <taxon>Ecdysozoa</taxon>
        <taxon>Arthropoda</taxon>
        <taxon>Hexapoda</taxon>
        <taxon>Insecta</taxon>
        <taxon>Pterygota</taxon>
        <taxon>Neoptera</taxon>
        <taxon>Endopterygota</taxon>
        <taxon>Hymenoptera</taxon>
        <taxon>Cephoidea</taxon>
        <taxon>Cephidae</taxon>
        <taxon>Cephus</taxon>
    </lineage>
</organism>